<comment type="caution">
    <text evidence="2">The sequence shown here is derived from an EMBL/GenBank/DDBJ whole genome shotgun (WGS) entry which is preliminary data.</text>
</comment>
<proteinExistence type="predicted"/>
<name>A0ABD2Y9Q7_9GENT</name>
<feature type="region of interest" description="Disordered" evidence="1">
    <location>
        <begin position="326"/>
        <end position="372"/>
    </location>
</feature>
<keyword evidence="3" id="KW-1185">Reference proteome</keyword>
<reference evidence="2 3" key="1">
    <citation type="submission" date="2024-11" db="EMBL/GenBank/DDBJ databases">
        <title>A near-complete genome assembly of Cinchona calisaya.</title>
        <authorList>
            <person name="Lian D.C."/>
            <person name="Zhao X.W."/>
            <person name="Wei L."/>
        </authorList>
    </citation>
    <scope>NUCLEOTIDE SEQUENCE [LARGE SCALE GENOMIC DNA]</scope>
    <source>
        <tissue evidence="2">Nenye</tissue>
    </source>
</reference>
<dbReference type="Proteomes" id="UP001630127">
    <property type="component" value="Unassembled WGS sequence"/>
</dbReference>
<feature type="compositionally biased region" description="Acidic residues" evidence="1">
    <location>
        <begin position="351"/>
        <end position="372"/>
    </location>
</feature>
<sequence>MFGGRGPPSSPPKTPKNLKIFEDIKVDVHMELSYPLGGDRDDEPPYKKLKFHRGRGILNLRQQYIEVLNSMLQYQAIFGVVPNANSDEFYRFLHGGKTQTVSRQNLTQAILFMEESFQRFVRERGRNPHFLNPYLEERFRLSELLWGAQLLDHQEPNDNLEGEEEKAVVENVLGDHQGGEVNQGQDAMDIAILRIIFELRTTNNNGRNPEPDSDELYNFLVNLGAIGNMQQDELVDRILLLEENYHRIESNNVGVLDFGIPSRQEIYNLSNMIWHDPNRLHVNIDLDDDDDQGGAENIDVLFGADDHQNIGNDELDLLEFYVQGGDDENIGNDEHVHLDDQGGGENNGGADEQDDQGGVEEAEEDDLGDVED</sequence>
<dbReference type="InterPro" id="IPR007592">
    <property type="entry name" value="GEBP"/>
</dbReference>
<dbReference type="PANTHER" id="PTHR31662">
    <property type="entry name" value="BNAANNG10740D PROTEIN-RELATED"/>
    <property type="match status" value="1"/>
</dbReference>
<dbReference type="AlphaFoldDB" id="A0ABD2Y9Q7"/>
<dbReference type="EMBL" id="JBJUIK010000015">
    <property type="protein sequence ID" value="KAL3503411.1"/>
    <property type="molecule type" value="Genomic_DNA"/>
</dbReference>
<gene>
    <name evidence="2" type="ORF">ACH5RR_037860</name>
</gene>
<evidence type="ECO:0000313" key="3">
    <source>
        <dbReference type="Proteomes" id="UP001630127"/>
    </source>
</evidence>
<accession>A0ABD2Y9Q7</accession>
<organism evidence="2 3">
    <name type="scientific">Cinchona calisaya</name>
    <dbReference type="NCBI Taxonomy" id="153742"/>
    <lineage>
        <taxon>Eukaryota</taxon>
        <taxon>Viridiplantae</taxon>
        <taxon>Streptophyta</taxon>
        <taxon>Embryophyta</taxon>
        <taxon>Tracheophyta</taxon>
        <taxon>Spermatophyta</taxon>
        <taxon>Magnoliopsida</taxon>
        <taxon>eudicotyledons</taxon>
        <taxon>Gunneridae</taxon>
        <taxon>Pentapetalae</taxon>
        <taxon>asterids</taxon>
        <taxon>lamiids</taxon>
        <taxon>Gentianales</taxon>
        <taxon>Rubiaceae</taxon>
        <taxon>Cinchonoideae</taxon>
        <taxon>Cinchoneae</taxon>
        <taxon>Cinchona</taxon>
    </lineage>
</organism>
<evidence type="ECO:0000313" key="2">
    <source>
        <dbReference type="EMBL" id="KAL3503411.1"/>
    </source>
</evidence>
<protein>
    <submittedName>
        <fullName evidence="2">Uncharacterized protein</fullName>
    </submittedName>
</protein>
<evidence type="ECO:0000256" key="1">
    <source>
        <dbReference type="SAM" id="MobiDB-lite"/>
    </source>
</evidence>